<name>A0A6A6PHW7_9PEZI</name>
<dbReference type="RefSeq" id="XP_033586208.1">
    <property type="nucleotide sequence ID" value="XM_033735709.1"/>
</dbReference>
<protein>
    <submittedName>
        <fullName evidence="1">Uncharacterized protein</fullName>
    </submittedName>
</protein>
<evidence type="ECO:0000313" key="2">
    <source>
        <dbReference type="Proteomes" id="UP000799767"/>
    </source>
</evidence>
<gene>
    <name evidence="1" type="ORF">BDY17DRAFT_313411</name>
</gene>
<evidence type="ECO:0000313" key="1">
    <source>
        <dbReference type="EMBL" id="KAF2479638.1"/>
    </source>
</evidence>
<dbReference type="AlphaFoldDB" id="A0A6A6PHW7"/>
<proteinExistence type="predicted"/>
<accession>A0A6A6PHW7</accession>
<keyword evidence="2" id="KW-1185">Reference proteome</keyword>
<dbReference type="GeneID" id="54476711"/>
<reference evidence="1" key="1">
    <citation type="journal article" date="2020" name="Stud. Mycol.">
        <title>101 Dothideomycetes genomes: a test case for predicting lifestyles and emergence of pathogens.</title>
        <authorList>
            <person name="Haridas S."/>
            <person name="Albert R."/>
            <person name="Binder M."/>
            <person name="Bloem J."/>
            <person name="Labutti K."/>
            <person name="Salamov A."/>
            <person name="Andreopoulos B."/>
            <person name="Baker S."/>
            <person name="Barry K."/>
            <person name="Bills G."/>
            <person name="Bluhm B."/>
            <person name="Cannon C."/>
            <person name="Castanera R."/>
            <person name="Culley D."/>
            <person name="Daum C."/>
            <person name="Ezra D."/>
            <person name="Gonzalez J."/>
            <person name="Henrissat B."/>
            <person name="Kuo A."/>
            <person name="Liang C."/>
            <person name="Lipzen A."/>
            <person name="Lutzoni F."/>
            <person name="Magnuson J."/>
            <person name="Mondo S."/>
            <person name="Nolan M."/>
            <person name="Ohm R."/>
            <person name="Pangilinan J."/>
            <person name="Park H.-J."/>
            <person name="Ramirez L."/>
            <person name="Alfaro M."/>
            <person name="Sun H."/>
            <person name="Tritt A."/>
            <person name="Yoshinaga Y."/>
            <person name="Zwiers L.-H."/>
            <person name="Turgeon B."/>
            <person name="Goodwin S."/>
            <person name="Spatafora J."/>
            <person name="Crous P."/>
            <person name="Grigoriev I."/>
        </authorList>
    </citation>
    <scope>NUCLEOTIDE SEQUENCE</scope>
    <source>
        <strain evidence="1">CBS 113389</strain>
    </source>
</reference>
<organism evidence="1 2">
    <name type="scientific">Neohortaea acidophila</name>
    <dbReference type="NCBI Taxonomy" id="245834"/>
    <lineage>
        <taxon>Eukaryota</taxon>
        <taxon>Fungi</taxon>
        <taxon>Dikarya</taxon>
        <taxon>Ascomycota</taxon>
        <taxon>Pezizomycotina</taxon>
        <taxon>Dothideomycetes</taxon>
        <taxon>Dothideomycetidae</taxon>
        <taxon>Mycosphaerellales</taxon>
        <taxon>Teratosphaeriaceae</taxon>
        <taxon>Neohortaea</taxon>
    </lineage>
</organism>
<sequence>MFLQCFDKHNSTSSPLRLFHSPIDYPRSTTMCYAKNTTLACGHRSAEHSGTERCEKYRNGIACGGVKLISSTMPGAICLACREQDDAIRKKDKKPTKWPGVLDTEW</sequence>
<dbReference type="EMBL" id="MU001641">
    <property type="protein sequence ID" value="KAF2479638.1"/>
    <property type="molecule type" value="Genomic_DNA"/>
</dbReference>
<dbReference type="Proteomes" id="UP000799767">
    <property type="component" value="Unassembled WGS sequence"/>
</dbReference>